<dbReference type="GO" id="GO:0030424">
    <property type="term" value="C:axon"/>
    <property type="evidence" value="ECO:0007669"/>
    <property type="project" value="TreeGrafter"/>
</dbReference>
<evidence type="ECO:0000256" key="7">
    <source>
        <dbReference type="ARBA" id="ARBA00023224"/>
    </source>
</evidence>
<dbReference type="AlphaFoldDB" id="A0A9P0EDS4"/>
<dbReference type="GO" id="GO:0008049">
    <property type="term" value="P:male courtship behavior"/>
    <property type="evidence" value="ECO:0007669"/>
    <property type="project" value="TreeGrafter"/>
</dbReference>
<evidence type="ECO:0000256" key="2">
    <source>
        <dbReference type="ARBA" id="ARBA00022475"/>
    </source>
</evidence>
<evidence type="ECO:0008006" key="10">
    <source>
        <dbReference type="Google" id="ProtNLM"/>
    </source>
</evidence>
<dbReference type="InterPro" id="IPR013604">
    <property type="entry name" value="7TM_chemorcpt"/>
</dbReference>
<proteinExistence type="predicted"/>
<comment type="subcellular location">
    <subcellularLocation>
        <location evidence="1">Cell membrane</location>
        <topology evidence="1">Multi-pass membrane protein</topology>
    </subcellularLocation>
</comment>
<evidence type="ECO:0000256" key="4">
    <source>
        <dbReference type="ARBA" id="ARBA00022989"/>
    </source>
</evidence>
<dbReference type="PANTHER" id="PTHR21143:SF133">
    <property type="entry name" value="GUSTATORY AND PHEROMONE RECEPTOR 32A-RELATED"/>
    <property type="match status" value="1"/>
</dbReference>
<dbReference type="GO" id="GO:0007165">
    <property type="term" value="P:signal transduction"/>
    <property type="evidence" value="ECO:0007669"/>
    <property type="project" value="UniProtKB-KW"/>
</dbReference>
<sequence length="105" mass="11894">MNHVRSDSLNECLMNIQLVDYYLYSVGEQVPPSKPSKEKLMAHFTMKREIAFTAGGFFKLDYTLVHSMVASATTYLVLLIQFGKLPEEPVPSSTLPMWSTTSNWS</sequence>
<evidence type="ECO:0000313" key="8">
    <source>
        <dbReference type="EMBL" id="CAH1394630.1"/>
    </source>
</evidence>
<keyword evidence="2" id="KW-1003">Cell membrane</keyword>
<dbReference type="EMBL" id="OV725079">
    <property type="protein sequence ID" value="CAH1394630.1"/>
    <property type="molecule type" value="Genomic_DNA"/>
</dbReference>
<keyword evidence="9" id="KW-1185">Reference proteome</keyword>
<dbReference type="GO" id="GO:0050909">
    <property type="term" value="P:sensory perception of taste"/>
    <property type="evidence" value="ECO:0007669"/>
    <property type="project" value="InterPro"/>
</dbReference>
<keyword evidence="7" id="KW-0807">Transducer</keyword>
<dbReference type="OrthoDB" id="6366728at2759"/>
<dbReference type="GO" id="GO:0030425">
    <property type="term" value="C:dendrite"/>
    <property type="evidence" value="ECO:0007669"/>
    <property type="project" value="TreeGrafter"/>
</dbReference>
<gene>
    <name evidence="8" type="ORF">NEZAVI_LOCUS5092</name>
</gene>
<accession>A0A9P0EDS4</accession>
<keyword evidence="6" id="KW-0675">Receptor</keyword>
<dbReference type="GO" id="GO:0043025">
    <property type="term" value="C:neuronal cell body"/>
    <property type="evidence" value="ECO:0007669"/>
    <property type="project" value="TreeGrafter"/>
</dbReference>
<dbReference type="GO" id="GO:0007635">
    <property type="term" value="P:chemosensory behavior"/>
    <property type="evidence" value="ECO:0007669"/>
    <property type="project" value="TreeGrafter"/>
</dbReference>
<dbReference type="PANTHER" id="PTHR21143">
    <property type="entry name" value="INVERTEBRATE GUSTATORY RECEPTOR"/>
    <property type="match status" value="1"/>
</dbReference>
<evidence type="ECO:0000256" key="1">
    <source>
        <dbReference type="ARBA" id="ARBA00004651"/>
    </source>
</evidence>
<keyword evidence="4" id="KW-1133">Transmembrane helix</keyword>
<name>A0A9P0EDS4_NEZVI</name>
<keyword evidence="5" id="KW-0472">Membrane</keyword>
<evidence type="ECO:0000256" key="3">
    <source>
        <dbReference type="ARBA" id="ARBA00022692"/>
    </source>
</evidence>
<dbReference type="GO" id="GO:0005886">
    <property type="term" value="C:plasma membrane"/>
    <property type="evidence" value="ECO:0007669"/>
    <property type="project" value="UniProtKB-SubCell"/>
</dbReference>
<reference evidence="8" key="1">
    <citation type="submission" date="2022-01" db="EMBL/GenBank/DDBJ databases">
        <authorList>
            <person name="King R."/>
        </authorList>
    </citation>
    <scope>NUCLEOTIDE SEQUENCE</scope>
</reference>
<keyword evidence="3" id="KW-0812">Transmembrane</keyword>
<protein>
    <recommendedName>
        <fullName evidence="10">Gustatory receptor</fullName>
    </recommendedName>
</protein>
<evidence type="ECO:0000313" key="9">
    <source>
        <dbReference type="Proteomes" id="UP001152798"/>
    </source>
</evidence>
<evidence type="ECO:0000256" key="6">
    <source>
        <dbReference type="ARBA" id="ARBA00023170"/>
    </source>
</evidence>
<evidence type="ECO:0000256" key="5">
    <source>
        <dbReference type="ARBA" id="ARBA00023136"/>
    </source>
</evidence>
<dbReference type="Proteomes" id="UP001152798">
    <property type="component" value="Chromosome 3"/>
</dbReference>
<organism evidence="8 9">
    <name type="scientific">Nezara viridula</name>
    <name type="common">Southern green stink bug</name>
    <name type="synonym">Cimex viridulus</name>
    <dbReference type="NCBI Taxonomy" id="85310"/>
    <lineage>
        <taxon>Eukaryota</taxon>
        <taxon>Metazoa</taxon>
        <taxon>Ecdysozoa</taxon>
        <taxon>Arthropoda</taxon>
        <taxon>Hexapoda</taxon>
        <taxon>Insecta</taxon>
        <taxon>Pterygota</taxon>
        <taxon>Neoptera</taxon>
        <taxon>Paraneoptera</taxon>
        <taxon>Hemiptera</taxon>
        <taxon>Heteroptera</taxon>
        <taxon>Panheteroptera</taxon>
        <taxon>Pentatomomorpha</taxon>
        <taxon>Pentatomoidea</taxon>
        <taxon>Pentatomidae</taxon>
        <taxon>Pentatominae</taxon>
        <taxon>Nezara</taxon>
    </lineage>
</organism>
<dbReference type="Pfam" id="PF08395">
    <property type="entry name" value="7tm_7"/>
    <property type="match status" value="1"/>
</dbReference>